<organism evidence="1 2">
    <name type="scientific">Microcystis phage Mvi-JY20</name>
    <dbReference type="NCBI Taxonomy" id="3128146"/>
    <lineage>
        <taxon>Viruses</taxon>
        <taxon>Duplodnaviria</taxon>
        <taxon>Heunggongvirae</taxon>
        <taxon>Uroviricota</taxon>
        <taxon>Caudoviricetes</taxon>
    </lineage>
</organism>
<evidence type="ECO:0000313" key="2">
    <source>
        <dbReference type="Proteomes" id="UP001459105"/>
    </source>
</evidence>
<dbReference type="Gene3D" id="3.60.21.10">
    <property type="match status" value="1"/>
</dbReference>
<protein>
    <submittedName>
        <fullName evidence="1">Vacuolar protein sorting 29</fullName>
    </submittedName>
</protein>
<dbReference type="Proteomes" id="UP001459105">
    <property type="component" value="Segment"/>
</dbReference>
<dbReference type="EMBL" id="PP438412">
    <property type="protein sequence ID" value="XAI95420.1"/>
    <property type="molecule type" value="Genomic_DNA"/>
</dbReference>
<proteinExistence type="predicted"/>
<dbReference type="SUPFAM" id="SSF56300">
    <property type="entry name" value="Metallo-dependent phosphatases"/>
    <property type="match status" value="1"/>
</dbReference>
<evidence type="ECO:0000313" key="1">
    <source>
        <dbReference type="EMBL" id="XAI95420.1"/>
    </source>
</evidence>
<reference evidence="1" key="1">
    <citation type="submission" date="2024-03" db="EMBL/GenBank/DDBJ databases">
        <authorList>
            <person name="Lin W."/>
            <person name="Li D."/>
            <person name="Tong Y."/>
        </authorList>
    </citation>
    <scope>NUCLEOTIDE SEQUENCE</scope>
</reference>
<sequence>MTQHRLVDLAAQLIQEFPTASNRMLGRLLAERYPNLFCDAEHGRRIIRYVRGASGEASRKESALYPELKRDTIPPPRQLPPSRTTSRDPFILHHKKTLILSDTHIPYHDPEAIQVALNYREFDSILLNGDILDFHRLSRFVPDAEAVSFAEEIETGKAFLRYLHDTYGVPIYYKIGNHEERLEHYMYTKAPEIADTRVWRIEELLDFEELGVTLIADKRRVLLGSLTVLHGHELSRGFVAPVNPARGAFLKASQSVLIGHHHKTSEHNETALGGKLISCWSTGCLCNLSPSYAPYNKSNLGFAFVEVSGEGYNVQNKRIHEGRIM</sequence>
<name>A0AAX4QG41_9CAUD</name>
<dbReference type="CDD" id="cd00838">
    <property type="entry name" value="MPP_superfamily"/>
    <property type="match status" value="1"/>
</dbReference>
<accession>A0AAX4QG41</accession>
<dbReference type="InterPro" id="IPR029052">
    <property type="entry name" value="Metallo-depent_PP-like"/>
</dbReference>